<dbReference type="PROSITE" id="PS51257">
    <property type="entry name" value="PROKAR_LIPOPROTEIN"/>
    <property type="match status" value="1"/>
</dbReference>
<dbReference type="SUPFAM" id="SSF48452">
    <property type="entry name" value="TPR-like"/>
    <property type="match status" value="1"/>
</dbReference>
<dbReference type="RefSeq" id="WP_264966590.1">
    <property type="nucleotide sequence ID" value="NZ_JAPDVK010000003.1"/>
</dbReference>
<gene>
    <name evidence="3" type="ORF">ONT16_12415</name>
</gene>
<dbReference type="Proteomes" id="UP001209344">
    <property type="component" value="Unassembled WGS sequence"/>
</dbReference>
<name>A0AAP3BDE5_9BACT</name>
<proteinExistence type="predicted"/>
<dbReference type="Gene3D" id="1.25.40.10">
    <property type="entry name" value="Tetratricopeptide repeat domain"/>
    <property type="match status" value="1"/>
</dbReference>
<dbReference type="AlphaFoldDB" id="A0AAP3BDE5"/>
<evidence type="ECO:0000313" key="3">
    <source>
        <dbReference type="EMBL" id="MCW4129035.1"/>
    </source>
</evidence>
<feature type="signal peptide" evidence="1">
    <location>
        <begin position="1"/>
        <end position="23"/>
    </location>
</feature>
<organism evidence="3 4">
    <name type="scientific">Segatella copri</name>
    <dbReference type="NCBI Taxonomy" id="165179"/>
    <lineage>
        <taxon>Bacteria</taxon>
        <taxon>Pseudomonadati</taxon>
        <taxon>Bacteroidota</taxon>
        <taxon>Bacteroidia</taxon>
        <taxon>Bacteroidales</taxon>
        <taxon>Prevotellaceae</taxon>
        <taxon>Segatella</taxon>
    </lineage>
</organism>
<sequence>MKRRIYVMLAALSGMACMPEAGAQESGNIIPGVSVGRFTMDREGKFLNVAMDMDLKDLDVSSNRAVLLTPRLVNGADSLDLPSVGIYGRRRYYYYVRNGMGNISGDDEKVYRASEKPGSVAYSNLTEYSDWMDGATLKFHRSDWGCCHDILAEYDGILGSHHEAFFPTLLFVQPKAEIEKTRSLSGSAYIDFPVGQTVIYPDYHRNTAELGKIDGTIDSVRNDKDITITSVWLKGYASPESPYRHNKELAVGRTAALKEHIGQLFHFADGIIDTDYEPENWDGLRKYVEKSNIDHRDEILAMIDSDMEPDAKEAKIKRTYPKEYRFLLQNCYPYLRRTDYRIEYRIRIFYDVEEIRRVMAEQPQKLSQNEFYLVSQEYEPGTQEFTDVFETAVRMFPNDSIANLNAANAAIRRDDFTRAERYLEKAGTTPEAVYARAALAIRKKDYETARRYLETAKDMGLGQAVATLNELSERGKK</sequence>
<dbReference type="Pfam" id="PF12984">
    <property type="entry name" value="DUF3868"/>
    <property type="match status" value="1"/>
</dbReference>
<evidence type="ECO:0000259" key="2">
    <source>
        <dbReference type="Pfam" id="PF12984"/>
    </source>
</evidence>
<evidence type="ECO:0000313" key="4">
    <source>
        <dbReference type="Proteomes" id="UP001209344"/>
    </source>
</evidence>
<dbReference type="InterPro" id="IPR011990">
    <property type="entry name" value="TPR-like_helical_dom_sf"/>
</dbReference>
<keyword evidence="1" id="KW-0732">Signal</keyword>
<comment type="caution">
    <text evidence="3">The sequence shown here is derived from an EMBL/GenBank/DDBJ whole genome shotgun (WGS) entry which is preliminary data.</text>
</comment>
<feature type="chain" id="PRO_5043015056" evidence="1">
    <location>
        <begin position="24"/>
        <end position="477"/>
    </location>
</feature>
<accession>A0AAP3BDE5</accession>
<dbReference type="InterPro" id="IPR024480">
    <property type="entry name" value="DUF3868"/>
</dbReference>
<dbReference type="EMBL" id="JAPDVK010000003">
    <property type="protein sequence ID" value="MCW4129035.1"/>
    <property type="molecule type" value="Genomic_DNA"/>
</dbReference>
<feature type="domain" description="DUF3868" evidence="2">
    <location>
        <begin position="23"/>
        <end position="98"/>
    </location>
</feature>
<reference evidence="3" key="1">
    <citation type="submission" date="2022-11" db="EMBL/GenBank/DDBJ databases">
        <title>Genomic repertoires linked with pathogenic potency of arthritogenic Prevotella copri isolated from the gut of rheumatoid arthritis patients.</title>
        <authorList>
            <person name="Nii T."/>
            <person name="Maeda Y."/>
            <person name="Motooka D."/>
            <person name="Naito M."/>
            <person name="Matsumoto Y."/>
            <person name="Ogawa T."/>
            <person name="Oguro-Igashira E."/>
            <person name="Kishikawa T."/>
            <person name="Yamashita M."/>
            <person name="Koizumi S."/>
            <person name="Kurakawa T."/>
            <person name="Okumura R."/>
            <person name="Kayama H."/>
            <person name="Murakami M."/>
            <person name="Sakaguchi T."/>
            <person name="Das B."/>
            <person name="Nakamura S."/>
            <person name="Okada Y."/>
            <person name="Kumanogoh A."/>
            <person name="Takeda K."/>
        </authorList>
    </citation>
    <scope>NUCLEOTIDE SEQUENCE</scope>
    <source>
        <strain evidence="3">F3-75</strain>
    </source>
</reference>
<evidence type="ECO:0000256" key="1">
    <source>
        <dbReference type="SAM" id="SignalP"/>
    </source>
</evidence>
<protein>
    <submittedName>
        <fullName evidence="3">DUF3868 domain-containing protein</fullName>
    </submittedName>
</protein>